<dbReference type="Proteomes" id="UP001419268">
    <property type="component" value="Unassembled WGS sequence"/>
</dbReference>
<name>A0AAP0HSE2_9MAGN</name>
<dbReference type="AlphaFoldDB" id="A0AAP0HSE2"/>
<gene>
    <name evidence="1" type="ORF">Scep_026315</name>
</gene>
<accession>A0AAP0HSE2</accession>
<keyword evidence="2" id="KW-1185">Reference proteome</keyword>
<protein>
    <submittedName>
        <fullName evidence="1">Uncharacterized protein</fullName>
    </submittedName>
</protein>
<evidence type="ECO:0000313" key="2">
    <source>
        <dbReference type="Proteomes" id="UP001419268"/>
    </source>
</evidence>
<dbReference type="EMBL" id="JBBNAG010000011">
    <property type="protein sequence ID" value="KAK9094846.1"/>
    <property type="molecule type" value="Genomic_DNA"/>
</dbReference>
<sequence length="72" mass="8485">MPHPQTYPSSPRYMPSPYTPTPHTYNMPYGGDPSFMNLLTMPHLIFLFPNPIQEPIFWDGSTSNFWEHRSER</sequence>
<proteinExistence type="predicted"/>
<evidence type="ECO:0000313" key="1">
    <source>
        <dbReference type="EMBL" id="KAK9094846.1"/>
    </source>
</evidence>
<organism evidence="1 2">
    <name type="scientific">Stephania cephalantha</name>
    <dbReference type="NCBI Taxonomy" id="152367"/>
    <lineage>
        <taxon>Eukaryota</taxon>
        <taxon>Viridiplantae</taxon>
        <taxon>Streptophyta</taxon>
        <taxon>Embryophyta</taxon>
        <taxon>Tracheophyta</taxon>
        <taxon>Spermatophyta</taxon>
        <taxon>Magnoliopsida</taxon>
        <taxon>Ranunculales</taxon>
        <taxon>Menispermaceae</taxon>
        <taxon>Menispermoideae</taxon>
        <taxon>Cissampelideae</taxon>
        <taxon>Stephania</taxon>
    </lineage>
</organism>
<comment type="caution">
    <text evidence="1">The sequence shown here is derived from an EMBL/GenBank/DDBJ whole genome shotgun (WGS) entry which is preliminary data.</text>
</comment>
<reference evidence="1 2" key="1">
    <citation type="submission" date="2024-01" db="EMBL/GenBank/DDBJ databases">
        <title>Genome assemblies of Stephania.</title>
        <authorList>
            <person name="Yang L."/>
        </authorList>
    </citation>
    <scope>NUCLEOTIDE SEQUENCE [LARGE SCALE GENOMIC DNA]</scope>
    <source>
        <strain evidence="1">JXDWG</strain>
        <tissue evidence="1">Leaf</tissue>
    </source>
</reference>